<name>A0AAN6YWY3_9PEZI</name>
<accession>A0AAN6YWY3</accession>
<feature type="region of interest" description="Disordered" evidence="2">
    <location>
        <begin position="1"/>
        <end position="136"/>
    </location>
</feature>
<dbReference type="SMART" id="SM00353">
    <property type="entry name" value="HLH"/>
    <property type="match status" value="1"/>
</dbReference>
<keyword evidence="5" id="KW-1185">Reference proteome</keyword>
<gene>
    <name evidence="4" type="ORF">N656DRAFT_794879</name>
</gene>
<reference evidence="4" key="2">
    <citation type="submission" date="2023-05" db="EMBL/GenBank/DDBJ databases">
        <authorList>
            <consortium name="Lawrence Berkeley National Laboratory"/>
            <person name="Steindorff A."/>
            <person name="Hensen N."/>
            <person name="Bonometti L."/>
            <person name="Westerberg I."/>
            <person name="Brannstrom I.O."/>
            <person name="Guillou S."/>
            <person name="Cros-Aarteil S."/>
            <person name="Calhoun S."/>
            <person name="Haridas S."/>
            <person name="Kuo A."/>
            <person name="Mondo S."/>
            <person name="Pangilinan J."/>
            <person name="Riley R."/>
            <person name="Labutti K."/>
            <person name="Andreopoulos B."/>
            <person name="Lipzen A."/>
            <person name="Chen C."/>
            <person name="Yanf M."/>
            <person name="Daum C."/>
            <person name="Ng V."/>
            <person name="Clum A."/>
            <person name="Ohm R."/>
            <person name="Martin F."/>
            <person name="Silar P."/>
            <person name="Natvig D."/>
            <person name="Lalanne C."/>
            <person name="Gautier V."/>
            <person name="Ament-Velasquez S.L."/>
            <person name="Kruys A."/>
            <person name="Hutchinson M.I."/>
            <person name="Powell A.J."/>
            <person name="Barry K."/>
            <person name="Miller A.N."/>
            <person name="Grigoriev I.V."/>
            <person name="Debuchy R."/>
            <person name="Gladieux P."/>
            <person name="Thoren M.H."/>
            <person name="Johannesson H."/>
        </authorList>
    </citation>
    <scope>NUCLEOTIDE SEQUENCE</scope>
    <source>
        <strain evidence="4">CBS 508.74</strain>
    </source>
</reference>
<dbReference type="SUPFAM" id="SSF47459">
    <property type="entry name" value="HLH, helix-loop-helix DNA-binding domain"/>
    <property type="match status" value="1"/>
</dbReference>
<feature type="compositionally biased region" description="Polar residues" evidence="2">
    <location>
        <begin position="86"/>
        <end position="102"/>
    </location>
</feature>
<evidence type="ECO:0000256" key="1">
    <source>
        <dbReference type="SAM" id="Coils"/>
    </source>
</evidence>
<evidence type="ECO:0000256" key="2">
    <source>
        <dbReference type="SAM" id="MobiDB-lite"/>
    </source>
</evidence>
<proteinExistence type="predicted"/>
<feature type="coiled-coil region" evidence="1">
    <location>
        <begin position="179"/>
        <end position="206"/>
    </location>
</feature>
<dbReference type="InterPro" id="IPR036638">
    <property type="entry name" value="HLH_DNA-bd_sf"/>
</dbReference>
<comment type="caution">
    <text evidence="4">The sequence shown here is derived from an EMBL/GenBank/DDBJ whole genome shotgun (WGS) entry which is preliminary data.</text>
</comment>
<evidence type="ECO:0000313" key="4">
    <source>
        <dbReference type="EMBL" id="KAK4116588.1"/>
    </source>
</evidence>
<reference evidence="4" key="1">
    <citation type="journal article" date="2023" name="Mol. Phylogenet. Evol.">
        <title>Genome-scale phylogeny and comparative genomics of the fungal order Sordariales.</title>
        <authorList>
            <person name="Hensen N."/>
            <person name="Bonometti L."/>
            <person name="Westerberg I."/>
            <person name="Brannstrom I.O."/>
            <person name="Guillou S."/>
            <person name="Cros-Aarteil S."/>
            <person name="Calhoun S."/>
            <person name="Haridas S."/>
            <person name="Kuo A."/>
            <person name="Mondo S."/>
            <person name="Pangilinan J."/>
            <person name="Riley R."/>
            <person name="LaButti K."/>
            <person name="Andreopoulos B."/>
            <person name="Lipzen A."/>
            <person name="Chen C."/>
            <person name="Yan M."/>
            <person name="Daum C."/>
            <person name="Ng V."/>
            <person name="Clum A."/>
            <person name="Steindorff A."/>
            <person name="Ohm R.A."/>
            <person name="Martin F."/>
            <person name="Silar P."/>
            <person name="Natvig D.O."/>
            <person name="Lalanne C."/>
            <person name="Gautier V."/>
            <person name="Ament-Velasquez S.L."/>
            <person name="Kruys A."/>
            <person name="Hutchinson M.I."/>
            <person name="Powell A.J."/>
            <person name="Barry K."/>
            <person name="Miller A.N."/>
            <person name="Grigoriev I.V."/>
            <person name="Debuchy R."/>
            <person name="Gladieux P."/>
            <person name="Hiltunen Thoren M."/>
            <person name="Johannesson H."/>
        </authorList>
    </citation>
    <scope>NUCLEOTIDE SEQUENCE</scope>
    <source>
        <strain evidence="4">CBS 508.74</strain>
    </source>
</reference>
<protein>
    <recommendedName>
        <fullName evidence="3">BHLH domain-containing protein</fullName>
    </recommendedName>
</protein>
<dbReference type="EMBL" id="MU853333">
    <property type="protein sequence ID" value="KAK4116588.1"/>
    <property type="molecule type" value="Genomic_DNA"/>
</dbReference>
<dbReference type="Gene3D" id="4.10.280.10">
    <property type="entry name" value="Helix-loop-helix DNA-binding domain"/>
    <property type="match status" value="1"/>
</dbReference>
<feature type="domain" description="BHLH" evidence="3">
    <location>
        <begin position="124"/>
        <end position="189"/>
    </location>
</feature>
<dbReference type="Pfam" id="PF00010">
    <property type="entry name" value="HLH"/>
    <property type="match status" value="1"/>
</dbReference>
<evidence type="ECO:0000259" key="3">
    <source>
        <dbReference type="PROSITE" id="PS50888"/>
    </source>
</evidence>
<feature type="compositionally biased region" description="Low complexity" evidence="2">
    <location>
        <begin position="66"/>
        <end position="75"/>
    </location>
</feature>
<dbReference type="PROSITE" id="PS50888">
    <property type="entry name" value="BHLH"/>
    <property type="match status" value="1"/>
</dbReference>
<dbReference type="AlphaFoldDB" id="A0AAN6YWY3"/>
<dbReference type="InterPro" id="IPR011598">
    <property type="entry name" value="bHLH_dom"/>
</dbReference>
<dbReference type="RefSeq" id="XP_064674158.1">
    <property type="nucleotide sequence ID" value="XM_064817350.1"/>
</dbReference>
<sequence>MARAGVSKGFRSPPWADRSQTPIIEGMKHDTILQPYRPQRTAAKSSPPAPNPIPFKANAPAKARQRPSSRQASSKLGKRGRRRVSPAQSSIETASSTPSLRTATRRSKRSDPPPKPGETPEHHRARTTHNIAEKEYRQRLQRSFQQLLDALPDIMEGTGDGSRQTWRKQHRQMSKVDVLTETTRVLEFLESDNRRIKAELEQLKGNRREHGMFTVEETVQTEDEIRFNSPLE</sequence>
<dbReference type="GO" id="GO:0046983">
    <property type="term" value="F:protein dimerization activity"/>
    <property type="evidence" value="ECO:0007669"/>
    <property type="project" value="InterPro"/>
</dbReference>
<dbReference type="Proteomes" id="UP001302812">
    <property type="component" value="Unassembled WGS sequence"/>
</dbReference>
<keyword evidence="1" id="KW-0175">Coiled coil</keyword>
<organism evidence="4 5">
    <name type="scientific">Canariomyces notabilis</name>
    <dbReference type="NCBI Taxonomy" id="2074819"/>
    <lineage>
        <taxon>Eukaryota</taxon>
        <taxon>Fungi</taxon>
        <taxon>Dikarya</taxon>
        <taxon>Ascomycota</taxon>
        <taxon>Pezizomycotina</taxon>
        <taxon>Sordariomycetes</taxon>
        <taxon>Sordariomycetidae</taxon>
        <taxon>Sordariales</taxon>
        <taxon>Chaetomiaceae</taxon>
        <taxon>Canariomyces</taxon>
    </lineage>
</organism>
<dbReference type="GeneID" id="89941475"/>
<evidence type="ECO:0000313" key="5">
    <source>
        <dbReference type="Proteomes" id="UP001302812"/>
    </source>
</evidence>